<comment type="caution">
    <text evidence="1">The sequence shown here is derived from an EMBL/GenBank/DDBJ whole genome shotgun (WGS) entry which is preliminary data.</text>
</comment>
<evidence type="ECO:0000313" key="2">
    <source>
        <dbReference type="Proteomes" id="UP001231649"/>
    </source>
</evidence>
<protein>
    <submittedName>
        <fullName evidence="1">Uncharacterized protein</fullName>
    </submittedName>
</protein>
<dbReference type="Proteomes" id="UP001231649">
    <property type="component" value="Chromosome 6"/>
</dbReference>
<organism evidence="1 2">
    <name type="scientific">Mythimna loreyi</name>
    <dbReference type="NCBI Taxonomy" id="667449"/>
    <lineage>
        <taxon>Eukaryota</taxon>
        <taxon>Metazoa</taxon>
        <taxon>Ecdysozoa</taxon>
        <taxon>Arthropoda</taxon>
        <taxon>Hexapoda</taxon>
        <taxon>Insecta</taxon>
        <taxon>Pterygota</taxon>
        <taxon>Neoptera</taxon>
        <taxon>Endopterygota</taxon>
        <taxon>Lepidoptera</taxon>
        <taxon>Glossata</taxon>
        <taxon>Ditrysia</taxon>
        <taxon>Noctuoidea</taxon>
        <taxon>Noctuidae</taxon>
        <taxon>Noctuinae</taxon>
        <taxon>Hadenini</taxon>
        <taxon>Mythimna</taxon>
    </lineage>
</organism>
<gene>
    <name evidence="1" type="ORF">PYW08_014476</name>
</gene>
<evidence type="ECO:0000313" key="1">
    <source>
        <dbReference type="EMBL" id="KAJ8731746.1"/>
    </source>
</evidence>
<proteinExistence type="predicted"/>
<keyword evidence="2" id="KW-1185">Reference proteome</keyword>
<dbReference type="EMBL" id="CM056782">
    <property type="protein sequence ID" value="KAJ8731746.1"/>
    <property type="molecule type" value="Genomic_DNA"/>
</dbReference>
<reference evidence="1" key="1">
    <citation type="submission" date="2023-03" db="EMBL/GenBank/DDBJ databases">
        <title>Chromosome-level genomes of two armyworms, Mythimna separata and Mythimna loreyi, provide insights into the biosynthesis and reception of sex pheromones.</title>
        <authorList>
            <person name="Zhao H."/>
        </authorList>
    </citation>
    <scope>NUCLEOTIDE SEQUENCE</scope>
    <source>
        <strain evidence="1">BeijingLab</strain>
    </source>
</reference>
<sequence>MGRPKADINRGFSREERMFCIEQYYLNNKDVGATKRSYWLTYRDQHMRNRDKCPSSAQIKAWVNFHEEKQRSTALWKQPREQQETEETNKLSGTQWGRKTGENRIIRTESIDMGLHHQTIKWRQRDIKWSGPRPVNENEKNMKPIAEEQNYWNCEEAIEDKKLVFKEKFEGEILELIESLDAHGHAARVSAFDALREALQRRSVDGLLAKHRGTLADHVSRALWRGKDGERKAAAAIVPLLAVQIGEEYMDDFVREVRPALAAAATDVSASLDARTECCSSLAVLCYFMEEDLTETLEIMRMYETIFSGSYLKDDGSVKVSGAAVEEGTLAAAALDGWALLFSLLSPNHALSLLNNQEPSFVRLGELLEAASVEVRMAAGGALAIVYETVTDDEDMENPLAPHVDVLLPCLTELARDPHKFRAKRDRRVQRATFRDVLKYFEEGEAPCTSAHIGTESAVWSSWSGGVAYAALAGALGGALQVLAPLGARLRAALQLPVKAPEEVVPQEKLTKLQRDLQYRATRKARYFTRSRNRDKRFAELAI</sequence>
<accession>A0ACC2R695</accession>
<name>A0ACC2R695_9NEOP</name>